<feature type="compositionally biased region" description="Low complexity" evidence="6">
    <location>
        <begin position="426"/>
        <end position="446"/>
    </location>
</feature>
<feature type="transmembrane region" description="Helical" evidence="7">
    <location>
        <begin position="327"/>
        <end position="354"/>
    </location>
</feature>
<evidence type="ECO:0000256" key="7">
    <source>
        <dbReference type="SAM" id="Phobius"/>
    </source>
</evidence>
<keyword evidence="4 7" id="KW-1133">Transmembrane helix</keyword>
<dbReference type="EMBL" id="BAAASK010000015">
    <property type="protein sequence ID" value="GAA2690917.1"/>
    <property type="molecule type" value="Genomic_DNA"/>
</dbReference>
<protein>
    <submittedName>
        <fullName evidence="8">MFS transporter</fullName>
    </submittedName>
</protein>
<feature type="region of interest" description="Disordered" evidence="6">
    <location>
        <begin position="424"/>
        <end position="635"/>
    </location>
</feature>
<dbReference type="PANTHER" id="PTHR23513">
    <property type="entry name" value="INTEGRAL MEMBRANE EFFLUX PROTEIN-RELATED"/>
    <property type="match status" value="1"/>
</dbReference>
<dbReference type="SUPFAM" id="SSF103473">
    <property type="entry name" value="MFS general substrate transporter"/>
    <property type="match status" value="1"/>
</dbReference>
<proteinExistence type="predicted"/>
<name>A0ABN3T2I6_9ACTN</name>
<dbReference type="InterPro" id="IPR036259">
    <property type="entry name" value="MFS_trans_sf"/>
</dbReference>
<dbReference type="CDD" id="cd06173">
    <property type="entry name" value="MFS_MefA_like"/>
    <property type="match status" value="1"/>
</dbReference>
<evidence type="ECO:0000313" key="8">
    <source>
        <dbReference type="EMBL" id="GAA2690917.1"/>
    </source>
</evidence>
<organism evidence="8 9">
    <name type="scientific">Streptomyces violaceolatus</name>
    <dbReference type="NCBI Taxonomy" id="67378"/>
    <lineage>
        <taxon>Bacteria</taxon>
        <taxon>Bacillati</taxon>
        <taxon>Actinomycetota</taxon>
        <taxon>Actinomycetes</taxon>
        <taxon>Kitasatosporales</taxon>
        <taxon>Streptomycetaceae</taxon>
        <taxon>Streptomyces</taxon>
        <taxon>Streptomyces violaceoruber group</taxon>
    </lineage>
</organism>
<keyword evidence="2" id="KW-1003">Cell membrane</keyword>
<dbReference type="InterPro" id="IPR011701">
    <property type="entry name" value="MFS"/>
</dbReference>
<evidence type="ECO:0000256" key="3">
    <source>
        <dbReference type="ARBA" id="ARBA00022692"/>
    </source>
</evidence>
<dbReference type="Gene3D" id="1.20.1250.20">
    <property type="entry name" value="MFS general substrate transporter like domains"/>
    <property type="match status" value="1"/>
</dbReference>
<evidence type="ECO:0000256" key="2">
    <source>
        <dbReference type="ARBA" id="ARBA00022475"/>
    </source>
</evidence>
<comment type="caution">
    <text evidence="8">The sequence shown here is derived from an EMBL/GenBank/DDBJ whole genome shotgun (WGS) entry which is preliminary data.</text>
</comment>
<sequence length="635" mass="64507">MLSATRRGRETPGKERLGPPFRLFQSAVVSSDLADGIYKIAVPLLALGISRSAVAVGAVGLAVRLPWLIATLPAGVLADRYPPRSVMRWASAVRLPLVAAMCALAATDRLPLWALVVTAFLIGCAGIFVDVAAQSQLPRLVPVGQLPKANASLQSTQMFLAQLIGPALGGYVVALGSGGGLAVVVALYVVTVWGLGLLPAAVEQAAAGHARPATGPARAGGGRRSSFGSLVAELGEGLRYFRGRGDLARLATAAAVNNLSYSMCLTMLPLWAVRPGRLGLSETGYGLLLTFLAVGSILAGLVTGRILDAVGDGPVMRFGAPLLGLCFLALAVPAVPVIALGLFVYGLVSMVWNVTVTSYRQATIPLPLFGRVNAAYRWLTWGVIPFGSLFGGTLAATAGTTWVFLTAGALPLVAAALLPPPRPRTVPEAPASDAPASDAPVSEAPVPDAPVQEPPVPASVPDAPVQEPPVPEARAGEAPVPDVPALEGAAADASAAGTPVPDLSAHKPPVLEARDHRDPPVLDVPAHKPPVSGVPVLDVPAHKPPVSGVPVLDVPYPDTPARTGAGVDGPAGTAADGPAEAAAGQPDQAPGAARTSRPHPDRRKPALTGVPDAAAAARPADPTSSGVDATRAARD</sequence>
<keyword evidence="5 7" id="KW-0472">Membrane</keyword>
<feature type="transmembrane region" description="Helical" evidence="7">
    <location>
        <begin position="250"/>
        <end position="273"/>
    </location>
</feature>
<keyword evidence="9" id="KW-1185">Reference proteome</keyword>
<evidence type="ECO:0000256" key="4">
    <source>
        <dbReference type="ARBA" id="ARBA00022989"/>
    </source>
</evidence>
<feature type="compositionally biased region" description="Low complexity" evidence="6">
    <location>
        <begin position="485"/>
        <end position="496"/>
    </location>
</feature>
<evidence type="ECO:0000313" key="9">
    <source>
        <dbReference type="Proteomes" id="UP001499989"/>
    </source>
</evidence>
<dbReference type="Pfam" id="PF07690">
    <property type="entry name" value="MFS_1"/>
    <property type="match status" value="1"/>
</dbReference>
<dbReference type="RefSeq" id="WP_344572060.1">
    <property type="nucleotide sequence ID" value="NZ_BAAASK010000015.1"/>
</dbReference>
<keyword evidence="3 7" id="KW-0812">Transmembrane</keyword>
<evidence type="ECO:0000256" key="6">
    <source>
        <dbReference type="SAM" id="MobiDB-lite"/>
    </source>
</evidence>
<feature type="compositionally biased region" description="Low complexity" evidence="6">
    <location>
        <begin position="564"/>
        <end position="593"/>
    </location>
</feature>
<comment type="subcellular location">
    <subcellularLocation>
        <location evidence="1">Cell membrane</location>
        <topology evidence="1">Multi-pass membrane protein</topology>
    </subcellularLocation>
</comment>
<dbReference type="Proteomes" id="UP001499989">
    <property type="component" value="Unassembled WGS sequence"/>
</dbReference>
<gene>
    <name evidence="8" type="ORF">GCM10010310_48060</name>
</gene>
<feature type="transmembrane region" description="Helical" evidence="7">
    <location>
        <begin position="285"/>
        <end position="307"/>
    </location>
</feature>
<accession>A0ABN3T2I6</accession>
<dbReference type="PANTHER" id="PTHR23513:SF11">
    <property type="entry name" value="STAPHYLOFERRIN A TRANSPORTER"/>
    <property type="match status" value="1"/>
</dbReference>
<feature type="compositionally biased region" description="Low complexity" evidence="6">
    <location>
        <begin position="611"/>
        <end position="622"/>
    </location>
</feature>
<feature type="transmembrane region" description="Helical" evidence="7">
    <location>
        <begin position="112"/>
        <end position="133"/>
    </location>
</feature>
<feature type="transmembrane region" description="Helical" evidence="7">
    <location>
        <begin position="375"/>
        <end position="395"/>
    </location>
</feature>
<reference evidence="8 9" key="1">
    <citation type="journal article" date="2019" name="Int. J. Syst. Evol. Microbiol.">
        <title>The Global Catalogue of Microorganisms (GCM) 10K type strain sequencing project: providing services to taxonomists for standard genome sequencing and annotation.</title>
        <authorList>
            <consortium name="The Broad Institute Genomics Platform"/>
            <consortium name="The Broad Institute Genome Sequencing Center for Infectious Disease"/>
            <person name="Wu L."/>
            <person name="Ma J."/>
        </authorList>
    </citation>
    <scope>NUCLEOTIDE SEQUENCE [LARGE SCALE GENOMIC DNA]</scope>
    <source>
        <strain evidence="8 9">JCM 4531</strain>
    </source>
</reference>
<evidence type="ECO:0000256" key="1">
    <source>
        <dbReference type="ARBA" id="ARBA00004651"/>
    </source>
</evidence>
<evidence type="ECO:0000256" key="5">
    <source>
        <dbReference type="ARBA" id="ARBA00023136"/>
    </source>
</evidence>